<dbReference type="AlphaFoldDB" id="A0AA88W3R9"/>
<name>A0AA88W3R9_9ASTE</name>
<dbReference type="EMBL" id="JAVXUP010000884">
    <property type="protein sequence ID" value="KAK3019299.1"/>
    <property type="molecule type" value="Genomic_DNA"/>
</dbReference>
<comment type="caution">
    <text evidence="1">The sequence shown here is derived from an EMBL/GenBank/DDBJ whole genome shotgun (WGS) entry which is preliminary data.</text>
</comment>
<proteinExistence type="predicted"/>
<dbReference type="SUPFAM" id="SSF49870">
    <property type="entry name" value="Osmotin, thaumatin-like protein"/>
    <property type="match status" value="1"/>
</dbReference>
<evidence type="ECO:0000313" key="2">
    <source>
        <dbReference type="Proteomes" id="UP001188597"/>
    </source>
</evidence>
<organism evidence="1 2">
    <name type="scientific">Escallonia herrerae</name>
    <dbReference type="NCBI Taxonomy" id="1293975"/>
    <lineage>
        <taxon>Eukaryota</taxon>
        <taxon>Viridiplantae</taxon>
        <taxon>Streptophyta</taxon>
        <taxon>Embryophyta</taxon>
        <taxon>Tracheophyta</taxon>
        <taxon>Spermatophyta</taxon>
        <taxon>Magnoliopsida</taxon>
        <taxon>eudicotyledons</taxon>
        <taxon>Gunneridae</taxon>
        <taxon>Pentapetalae</taxon>
        <taxon>asterids</taxon>
        <taxon>campanulids</taxon>
        <taxon>Escalloniales</taxon>
        <taxon>Escalloniaceae</taxon>
        <taxon>Escallonia</taxon>
    </lineage>
</organism>
<dbReference type="InterPro" id="IPR037176">
    <property type="entry name" value="Osmotin/thaumatin-like_sf"/>
</dbReference>
<reference evidence="1" key="1">
    <citation type="submission" date="2022-12" db="EMBL/GenBank/DDBJ databases">
        <title>Draft genome assemblies for two species of Escallonia (Escalloniales).</title>
        <authorList>
            <person name="Chanderbali A."/>
            <person name="Dervinis C."/>
            <person name="Anghel I."/>
            <person name="Soltis D."/>
            <person name="Soltis P."/>
            <person name="Zapata F."/>
        </authorList>
    </citation>
    <scope>NUCLEOTIDE SEQUENCE</scope>
    <source>
        <strain evidence="1">UCBG64.0493</strain>
        <tissue evidence="1">Leaf</tissue>
    </source>
</reference>
<accession>A0AA88W3R9</accession>
<protein>
    <submittedName>
        <fullName evidence="1">Uncharacterized protein</fullName>
    </submittedName>
</protein>
<keyword evidence="2" id="KW-1185">Reference proteome</keyword>
<evidence type="ECO:0000313" key="1">
    <source>
        <dbReference type="EMBL" id="KAK3019299.1"/>
    </source>
</evidence>
<sequence length="76" mass="8240">MEFIPTTNGCTRGPTCTPDINGQCPNELRAPGEPINIVATRGAVDQQTSRGALRKGVRLLTLTLRIIHLTHLHAPE</sequence>
<dbReference type="Proteomes" id="UP001188597">
    <property type="component" value="Unassembled WGS sequence"/>
</dbReference>
<gene>
    <name evidence="1" type="ORF">RJ639_004619</name>
</gene>